<dbReference type="SUPFAM" id="SSF46785">
    <property type="entry name" value="Winged helix' DNA-binding domain"/>
    <property type="match status" value="1"/>
</dbReference>
<dbReference type="Gene3D" id="1.10.10.10">
    <property type="entry name" value="Winged helix-like DNA-binding domain superfamily/Winged helix DNA-binding domain"/>
    <property type="match status" value="1"/>
</dbReference>
<feature type="DNA-binding region" description="Fork-head" evidence="3">
    <location>
        <begin position="841"/>
        <end position="918"/>
    </location>
</feature>
<gene>
    <name evidence="7" type="ORF">EJ05DRAFT_534002</name>
</gene>
<dbReference type="GeneID" id="54490206"/>
<accession>A0A6A6WJP1</accession>
<organism evidence="7 8">
    <name type="scientific">Pseudovirgaria hyperparasitica</name>
    <dbReference type="NCBI Taxonomy" id="470096"/>
    <lineage>
        <taxon>Eukaryota</taxon>
        <taxon>Fungi</taxon>
        <taxon>Dikarya</taxon>
        <taxon>Ascomycota</taxon>
        <taxon>Pezizomycotina</taxon>
        <taxon>Dothideomycetes</taxon>
        <taxon>Dothideomycetes incertae sedis</taxon>
        <taxon>Acrospermales</taxon>
        <taxon>Acrospermaceae</taxon>
        <taxon>Pseudovirgaria</taxon>
    </lineage>
</organism>
<feature type="compositionally biased region" description="Polar residues" evidence="4">
    <location>
        <begin position="1065"/>
        <end position="1074"/>
    </location>
</feature>
<dbReference type="Gene3D" id="2.60.200.20">
    <property type="match status" value="1"/>
</dbReference>
<feature type="compositionally biased region" description="Polar residues" evidence="4">
    <location>
        <begin position="1112"/>
        <end position="1145"/>
    </location>
</feature>
<dbReference type="InterPro" id="IPR000253">
    <property type="entry name" value="FHA_dom"/>
</dbReference>
<dbReference type="SMART" id="SM00339">
    <property type="entry name" value="FH"/>
    <property type="match status" value="1"/>
</dbReference>
<dbReference type="PANTHER" id="PTHR21712">
    <property type="entry name" value="PRE-RRNA-PROCESSING PROTEIN FHL1"/>
    <property type="match status" value="1"/>
</dbReference>
<feature type="region of interest" description="Disordered" evidence="4">
    <location>
        <begin position="1292"/>
        <end position="1350"/>
    </location>
</feature>
<feature type="compositionally biased region" description="Basic and acidic residues" evidence="4">
    <location>
        <begin position="646"/>
        <end position="671"/>
    </location>
</feature>
<feature type="region of interest" description="Disordered" evidence="4">
    <location>
        <begin position="1112"/>
        <end position="1276"/>
    </location>
</feature>
<dbReference type="GO" id="GO:0005634">
    <property type="term" value="C:nucleus"/>
    <property type="evidence" value="ECO:0007669"/>
    <property type="project" value="UniProtKB-SubCell"/>
</dbReference>
<dbReference type="InterPro" id="IPR036390">
    <property type="entry name" value="WH_DNA-bd_sf"/>
</dbReference>
<dbReference type="GO" id="GO:0003700">
    <property type="term" value="F:DNA-binding transcription factor activity"/>
    <property type="evidence" value="ECO:0007669"/>
    <property type="project" value="InterPro"/>
</dbReference>
<feature type="compositionally biased region" description="Low complexity" evidence="4">
    <location>
        <begin position="1211"/>
        <end position="1222"/>
    </location>
</feature>
<proteinExistence type="predicted"/>
<feature type="compositionally biased region" description="Basic residues" evidence="4">
    <location>
        <begin position="602"/>
        <end position="625"/>
    </location>
</feature>
<feature type="region of interest" description="Disordered" evidence="4">
    <location>
        <begin position="758"/>
        <end position="812"/>
    </location>
</feature>
<feature type="compositionally biased region" description="Polar residues" evidence="4">
    <location>
        <begin position="1332"/>
        <end position="1350"/>
    </location>
</feature>
<name>A0A6A6WJP1_9PEZI</name>
<evidence type="ECO:0000256" key="4">
    <source>
        <dbReference type="SAM" id="MobiDB-lite"/>
    </source>
</evidence>
<feature type="region of interest" description="Disordered" evidence="4">
    <location>
        <begin position="818"/>
        <end position="837"/>
    </location>
</feature>
<feature type="compositionally biased region" description="Acidic residues" evidence="4">
    <location>
        <begin position="553"/>
        <end position="562"/>
    </location>
</feature>
<evidence type="ECO:0008006" key="9">
    <source>
        <dbReference type="Google" id="ProtNLM"/>
    </source>
</evidence>
<dbReference type="InterPro" id="IPR008984">
    <property type="entry name" value="SMAD_FHA_dom_sf"/>
</dbReference>
<feature type="region of interest" description="Disordered" evidence="4">
    <location>
        <begin position="926"/>
        <end position="1093"/>
    </location>
</feature>
<feature type="region of interest" description="Disordered" evidence="4">
    <location>
        <begin position="203"/>
        <end position="223"/>
    </location>
</feature>
<dbReference type="EMBL" id="ML996565">
    <property type="protein sequence ID" value="KAF2762450.1"/>
    <property type="molecule type" value="Genomic_DNA"/>
</dbReference>
<evidence type="ECO:0000256" key="1">
    <source>
        <dbReference type="ARBA" id="ARBA00023125"/>
    </source>
</evidence>
<feature type="compositionally biased region" description="Polar residues" evidence="4">
    <location>
        <begin position="995"/>
        <end position="1008"/>
    </location>
</feature>
<comment type="subcellular location">
    <subcellularLocation>
        <location evidence="3">Nucleus</location>
    </subcellularLocation>
</comment>
<dbReference type="SUPFAM" id="SSF49879">
    <property type="entry name" value="SMAD/FHA domain"/>
    <property type="match status" value="1"/>
</dbReference>
<evidence type="ECO:0000256" key="3">
    <source>
        <dbReference type="PROSITE-ProRule" id="PRU00089"/>
    </source>
</evidence>
<dbReference type="InterPro" id="IPR036388">
    <property type="entry name" value="WH-like_DNA-bd_sf"/>
</dbReference>
<dbReference type="Pfam" id="PF00498">
    <property type="entry name" value="FHA"/>
    <property type="match status" value="1"/>
</dbReference>
<feature type="domain" description="Fork-head" evidence="6">
    <location>
        <begin position="841"/>
        <end position="918"/>
    </location>
</feature>
<evidence type="ECO:0000259" key="6">
    <source>
        <dbReference type="PROSITE" id="PS50039"/>
    </source>
</evidence>
<evidence type="ECO:0000259" key="5">
    <source>
        <dbReference type="PROSITE" id="PS50006"/>
    </source>
</evidence>
<feature type="compositionally biased region" description="Basic and acidic residues" evidence="4">
    <location>
        <begin position="758"/>
        <end position="768"/>
    </location>
</feature>
<reference evidence="7" key="1">
    <citation type="journal article" date="2020" name="Stud. Mycol.">
        <title>101 Dothideomycetes genomes: a test case for predicting lifestyles and emergence of pathogens.</title>
        <authorList>
            <person name="Haridas S."/>
            <person name="Albert R."/>
            <person name="Binder M."/>
            <person name="Bloem J."/>
            <person name="Labutti K."/>
            <person name="Salamov A."/>
            <person name="Andreopoulos B."/>
            <person name="Baker S."/>
            <person name="Barry K."/>
            <person name="Bills G."/>
            <person name="Bluhm B."/>
            <person name="Cannon C."/>
            <person name="Castanera R."/>
            <person name="Culley D."/>
            <person name="Daum C."/>
            <person name="Ezra D."/>
            <person name="Gonzalez J."/>
            <person name="Henrissat B."/>
            <person name="Kuo A."/>
            <person name="Liang C."/>
            <person name="Lipzen A."/>
            <person name="Lutzoni F."/>
            <person name="Magnuson J."/>
            <person name="Mondo S."/>
            <person name="Nolan M."/>
            <person name="Ohm R."/>
            <person name="Pangilinan J."/>
            <person name="Park H.-J."/>
            <person name="Ramirez L."/>
            <person name="Alfaro M."/>
            <person name="Sun H."/>
            <person name="Tritt A."/>
            <person name="Yoshinaga Y."/>
            <person name="Zwiers L.-H."/>
            <person name="Turgeon B."/>
            <person name="Goodwin S."/>
            <person name="Spatafora J."/>
            <person name="Crous P."/>
            <person name="Grigoriev I."/>
        </authorList>
    </citation>
    <scope>NUCLEOTIDE SEQUENCE</scope>
    <source>
        <strain evidence="7">CBS 121739</strain>
    </source>
</reference>
<feature type="compositionally biased region" description="Pro residues" evidence="4">
    <location>
        <begin position="1148"/>
        <end position="1172"/>
    </location>
</feature>
<dbReference type="GO" id="GO:0060962">
    <property type="term" value="P:regulation of ribosomal protein gene transcription by RNA polymerase II"/>
    <property type="evidence" value="ECO:0007669"/>
    <property type="project" value="InterPro"/>
</dbReference>
<keyword evidence="8" id="KW-1185">Reference proteome</keyword>
<feature type="region of interest" description="Disordered" evidence="4">
    <location>
        <begin position="553"/>
        <end position="671"/>
    </location>
</feature>
<feature type="compositionally biased region" description="Pro residues" evidence="4">
    <location>
        <begin position="1052"/>
        <end position="1061"/>
    </location>
</feature>
<dbReference type="Proteomes" id="UP000799437">
    <property type="component" value="Unassembled WGS sequence"/>
</dbReference>
<dbReference type="OrthoDB" id="5402974at2759"/>
<dbReference type="PROSITE" id="PS50006">
    <property type="entry name" value="FHA_DOMAIN"/>
    <property type="match status" value="1"/>
</dbReference>
<feature type="region of interest" description="Disordered" evidence="4">
    <location>
        <begin position="308"/>
        <end position="376"/>
    </location>
</feature>
<evidence type="ECO:0000256" key="2">
    <source>
        <dbReference type="ARBA" id="ARBA00023242"/>
    </source>
</evidence>
<dbReference type="PROSITE" id="PS50039">
    <property type="entry name" value="FORK_HEAD_3"/>
    <property type="match status" value="1"/>
</dbReference>
<dbReference type="PANTHER" id="PTHR21712:SF29">
    <property type="entry name" value="PRE-RRNA-PROCESSING PROTEIN FHL1"/>
    <property type="match status" value="1"/>
</dbReference>
<feature type="region of interest" description="Disordered" evidence="4">
    <location>
        <begin position="1"/>
        <end position="22"/>
    </location>
</feature>
<dbReference type="PRINTS" id="PR00053">
    <property type="entry name" value="FORKHEAD"/>
</dbReference>
<feature type="domain" description="FHA" evidence="5">
    <location>
        <begin position="428"/>
        <end position="456"/>
    </location>
</feature>
<feature type="region of interest" description="Disordered" evidence="4">
    <location>
        <begin position="511"/>
        <end position="537"/>
    </location>
</feature>
<dbReference type="InterPro" id="IPR001766">
    <property type="entry name" value="Fork_head_dom"/>
</dbReference>
<dbReference type="Pfam" id="PF00250">
    <property type="entry name" value="Forkhead"/>
    <property type="match status" value="1"/>
</dbReference>
<evidence type="ECO:0000313" key="8">
    <source>
        <dbReference type="Proteomes" id="UP000799437"/>
    </source>
</evidence>
<sequence length="1350" mass="146652">MPGNVWTEAEVEETAETSISTSTSTSILNPLYRCRKADLHTLLRASALSTPALSSSTSSPADEFSFFPSPVPVTDTPEAVSYARDKYVPFDYFTFPDDAWDAFSTGPMVEQDGNKSHSPQRAELLNGQDAQPDAAVVQVAQEEEAVDGVSQDAPALAQGEVSIAASNELAQTSSETRTIFPALDFPLFDAQGLPTSVPFPAPTLPATSRENVPSTSANDLNHHGPSANPFSNFPDISTTGQLTPLPANYEAMLQAIPDNLAPWDILSHTVDPVALGTMQNKVRSAFAKLVFNDGDFYMTTYSIELGRAHDDSSEPKRRKRRAERRDGQSCSRKRRKLRSCKSLSENGGILHDEDAWGSRDSHPNGSPTANPKDLVHPSRYEYHNMSHNASFEDGVAQVDTSHVPNPDRCVKVPIHPPKHAPFGGLHAVSRKHAVIKYNFDSGNFDIHVLGRNGVFVARPGEETVHLTPPEIKPLQHQDGVRIGAVEFRFFLPSHDDDDQLSESDLEEEMNYTFENSRGESIAPTGDGMDSEEEDAAQTNSLSYDYDESLLLDSDLQSDEEEFEPIRPEKKKRKHQPPPPPAPKLKLNLKKKAPKEEYVQKTKLSKVKKKTKRGIAEKKKKNKNKKTVVPDEEMDAAKIVASPSPKEVPKTEAIQKESDKENKDVKPSVELKEECPIISRPFSQDTAKDPTSFKAVVLQGASADTAGTTMYEDPAELEKLGLPPGTVFRRKSGPGRPPKDGVMSKREKALWAKLAKEREKAVKEGRNPEDITIESIQNAPNKAAPRPAQLSTDHVGGSANEVNGEGSSSMAPVRRLSRAEKIEEPASPPARKEDFTPEQLQKPAANYVQIIWEVLHEAEGHQLPLQSIYRSIKRKYPYYEFVAGSKGWESSVRHNLLSGDAFVKVKEGTSKSGVVWRLDLSKPIQKVARRRAATPPQQQPQHANHPPSYYPQHMAQYQMQPGQRPPVSAYPPQSQPPQQPIPAARLPSSLRGPGTLQPSSSNPTGSYVSPWTAGGPASTHTSPYGPAPANRPSYTSPYNLNPAQQNHTQVPPNARPPPPQGYNPPSMTQRHNAVSNEAPRSYTPPGPAPAPAQLGNIRIPQSLMQNGTAAVANMGTNTPAQNPPTMAQAHASASTQGSQQPGTAQDPNVPCPYSVPPPQPQQPPQHQQPPNPQQPQVQPQRPPQPTHQSPYAQSPYTSIPPAHTATNAQNIAAPTSLSAATTTQNVPTDSPKRPDVEPLTPQDGLSRPGTAHGDRESIPTNGTGINPSGLRRQLEAAVQETKVEEAITQLATAATAVLPGPKSDTSSSLPGPEPDTLSSLPGKESETRPAVNAPSSNTPEIVQQDVSVEQK</sequence>
<dbReference type="GO" id="GO:0043565">
    <property type="term" value="F:sequence-specific DNA binding"/>
    <property type="evidence" value="ECO:0007669"/>
    <property type="project" value="InterPro"/>
</dbReference>
<feature type="compositionally biased region" description="Polar residues" evidence="4">
    <location>
        <begin position="205"/>
        <end position="219"/>
    </location>
</feature>
<dbReference type="RefSeq" id="XP_033604901.1">
    <property type="nucleotide sequence ID" value="XM_033749152.1"/>
</dbReference>
<feature type="region of interest" description="Disordered" evidence="4">
    <location>
        <begin position="713"/>
        <end position="746"/>
    </location>
</feature>
<evidence type="ECO:0000313" key="7">
    <source>
        <dbReference type="EMBL" id="KAF2762450.1"/>
    </source>
</evidence>
<keyword evidence="1 3" id="KW-0238">DNA-binding</keyword>
<dbReference type="InterPro" id="IPR045178">
    <property type="entry name" value="Fhl1/FHA1"/>
</dbReference>
<feature type="compositionally biased region" description="Polar residues" evidence="4">
    <location>
        <begin position="1031"/>
        <end position="1049"/>
    </location>
</feature>
<keyword evidence="2 3" id="KW-0539">Nucleus</keyword>
<protein>
    <recommendedName>
        <fullName evidence="9">Fork-head domain-containing protein</fullName>
    </recommendedName>
</protein>
<feature type="compositionally biased region" description="Basic and acidic residues" evidence="4">
    <location>
        <begin position="350"/>
        <end position="362"/>
    </location>
</feature>
<feature type="compositionally biased region" description="Basic and acidic residues" evidence="4">
    <location>
        <begin position="736"/>
        <end position="746"/>
    </location>
</feature>
<feature type="compositionally biased region" description="Basic and acidic residues" evidence="4">
    <location>
        <begin position="818"/>
        <end position="834"/>
    </location>
</feature>
<feature type="compositionally biased region" description="Low complexity" evidence="4">
    <location>
        <begin position="932"/>
        <end position="946"/>
    </location>
</feature>